<dbReference type="Gene3D" id="3.30.2010.10">
    <property type="entry name" value="Metalloproteases ('zincins'), catalytic domain"/>
    <property type="match status" value="1"/>
</dbReference>
<dbReference type="Pfam" id="PF01863">
    <property type="entry name" value="YgjP-like"/>
    <property type="match status" value="1"/>
</dbReference>
<dbReference type="AlphaFoldDB" id="A0A1Y6K636"/>
<sequence>MRLSIPTPVFSLPSPVSPLTIIVPERRRSKSATQSGITIHYHRPRAKRVGSLFTIHYPPFTPSIIFPMPLSTEISQIIRSKRKTYSLEVKPDGQLIVRAPESATRAEINAVVKAKAAWIEKTRARLAAKPAMPPPKTFTPGEKFWYLGKQYPLRLTDRRYPLLDLDGSFNLARHVGGRAREVFVAWYREETRQITHDLITSYVARYGFNVNAVSITSARTRWGSCSGKGNLNFTYRLCMAPFSVVESVVVHELVHLMVPNHSQKFWAEVARINPGYPQSRAWLKQNGHLLTLD</sequence>
<dbReference type="InterPro" id="IPR002725">
    <property type="entry name" value="YgjP-like_metallopeptidase"/>
</dbReference>
<dbReference type="OrthoDB" id="9811177at2"/>
<dbReference type="Proteomes" id="UP000195514">
    <property type="component" value="Chromosome I"/>
</dbReference>
<name>A0A1Y6K636_9CHLR</name>
<evidence type="ECO:0000259" key="1">
    <source>
        <dbReference type="Pfam" id="PF01863"/>
    </source>
</evidence>
<organism evidence="2 3">
    <name type="scientific">Candidatus Brevifilum fermentans</name>
    <dbReference type="NCBI Taxonomy" id="1986204"/>
    <lineage>
        <taxon>Bacteria</taxon>
        <taxon>Bacillati</taxon>
        <taxon>Chloroflexota</taxon>
        <taxon>Anaerolineae</taxon>
        <taxon>Anaerolineales</taxon>
        <taxon>Anaerolineaceae</taxon>
        <taxon>Candidatus Brevifilum</taxon>
    </lineage>
</organism>
<feature type="domain" description="YgjP-like metallopeptidase" evidence="1">
    <location>
        <begin position="83"/>
        <end position="286"/>
    </location>
</feature>
<dbReference type="GO" id="GO:0016787">
    <property type="term" value="F:hydrolase activity"/>
    <property type="evidence" value="ECO:0007669"/>
    <property type="project" value="UniProtKB-KW"/>
</dbReference>
<dbReference type="CDD" id="cd07344">
    <property type="entry name" value="M48_yhfN_like"/>
    <property type="match status" value="1"/>
</dbReference>
<protein>
    <submittedName>
        <fullName evidence="2">Putative metal-dependent hydrolase (Modular protein)</fullName>
    </submittedName>
</protein>
<reference evidence="3" key="1">
    <citation type="submission" date="2017-05" db="EMBL/GenBank/DDBJ databases">
        <authorList>
            <person name="Kirkegaard R."/>
            <person name="Mcilroy J S."/>
        </authorList>
    </citation>
    <scope>NUCLEOTIDE SEQUENCE [LARGE SCALE GENOMIC DNA]</scope>
</reference>
<evidence type="ECO:0000313" key="2">
    <source>
        <dbReference type="EMBL" id="SMX55172.1"/>
    </source>
</evidence>
<dbReference type="InterPro" id="IPR053136">
    <property type="entry name" value="UTP_pyrophosphatase-like"/>
</dbReference>
<dbReference type="EMBL" id="LT859958">
    <property type="protein sequence ID" value="SMX55172.1"/>
    <property type="molecule type" value="Genomic_DNA"/>
</dbReference>
<dbReference type="PANTHER" id="PTHR30399">
    <property type="entry name" value="UNCHARACTERIZED PROTEIN YGJP"/>
    <property type="match status" value="1"/>
</dbReference>
<dbReference type="KEGG" id="abat:CFX1CAM_2107"/>
<keyword evidence="2" id="KW-0378">Hydrolase</keyword>
<evidence type="ECO:0000313" key="3">
    <source>
        <dbReference type="Proteomes" id="UP000195514"/>
    </source>
</evidence>
<proteinExistence type="predicted"/>
<gene>
    <name evidence="2" type="ORF">CFX1CAM_2107</name>
</gene>
<accession>A0A1Y6K636</accession>
<dbReference type="RefSeq" id="WP_087862956.1">
    <property type="nucleotide sequence ID" value="NZ_LT859958.1"/>
</dbReference>
<dbReference type="PANTHER" id="PTHR30399:SF1">
    <property type="entry name" value="UTP PYROPHOSPHATASE"/>
    <property type="match status" value="1"/>
</dbReference>
<keyword evidence="3" id="KW-1185">Reference proteome</keyword>